<reference evidence="3" key="1">
    <citation type="submission" date="2020-08" db="EMBL/GenBank/DDBJ databases">
        <title>Genomic Encyclopedia of Type Strains, Phase IV (KMG-V): Genome sequencing to study the core and pangenomes of soil and plant-associated prokaryotes.</title>
        <authorList>
            <person name="Whitman W."/>
        </authorList>
    </citation>
    <scope>NUCLEOTIDE SEQUENCE [LARGE SCALE GENOMIC DNA]</scope>
    <source>
        <strain evidence="3">M8UP27</strain>
    </source>
</reference>
<evidence type="ECO:0000313" key="4">
    <source>
        <dbReference type="Proteomes" id="UP000568106"/>
    </source>
</evidence>
<proteinExistence type="inferred from homology"/>
<organism evidence="3 4">
    <name type="scientific">Tunturiibacter empetritectus</name>
    <dbReference type="NCBI Taxonomy" id="3069691"/>
    <lineage>
        <taxon>Bacteria</taxon>
        <taxon>Pseudomonadati</taxon>
        <taxon>Acidobacteriota</taxon>
        <taxon>Terriglobia</taxon>
        <taxon>Terriglobales</taxon>
        <taxon>Acidobacteriaceae</taxon>
        <taxon>Tunturiibacter</taxon>
    </lineage>
</organism>
<dbReference type="InterPro" id="IPR023393">
    <property type="entry name" value="START-like_dom_sf"/>
</dbReference>
<accession>A0A7W8IE95</accession>
<dbReference type="Pfam" id="PF08327">
    <property type="entry name" value="AHSA1"/>
    <property type="match status" value="1"/>
</dbReference>
<comment type="similarity">
    <text evidence="1">Belongs to the AHA1 family.</text>
</comment>
<evidence type="ECO:0000259" key="2">
    <source>
        <dbReference type="Pfam" id="PF08327"/>
    </source>
</evidence>
<dbReference type="SUPFAM" id="SSF55961">
    <property type="entry name" value="Bet v1-like"/>
    <property type="match status" value="1"/>
</dbReference>
<protein>
    <submittedName>
        <fullName evidence="3">Uncharacterized protein YndB with AHSA1/START domain</fullName>
    </submittedName>
</protein>
<sequence length="152" mass="17071">MSQRSTTNPAEAESTRTLVIERVFPHTPEKLWRALTESPLLAQWMMNNDFEPVVGRKFQFRADPMPNWNGIVDCEVLVVDPLQRLSYNWGVGGGEAGLQWVVLFTLTPADGGTHLRMEQSGFGPDQQAAYQGANYGWQKFFGGLERVLGEVQ</sequence>
<dbReference type="Gene3D" id="3.30.530.20">
    <property type="match status" value="1"/>
</dbReference>
<dbReference type="Proteomes" id="UP000568106">
    <property type="component" value="Unassembled WGS sequence"/>
</dbReference>
<dbReference type="AlphaFoldDB" id="A0A7W8IE95"/>
<dbReference type="InterPro" id="IPR013538">
    <property type="entry name" value="ASHA1/2-like_C"/>
</dbReference>
<name>A0A7W8IE95_9BACT</name>
<dbReference type="EMBL" id="JACHDY010000001">
    <property type="protein sequence ID" value="MBB5315549.1"/>
    <property type="molecule type" value="Genomic_DNA"/>
</dbReference>
<feature type="domain" description="Activator of Hsp90 ATPase homologue 1/2-like C-terminal" evidence="2">
    <location>
        <begin position="26"/>
        <end position="148"/>
    </location>
</feature>
<keyword evidence="4" id="KW-1185">Reference proteome</keyword>
<evidence type="ECO:0000313" key="3">
    <source>
        <dbReference type="EMBL" id="MBB5315549.1"/>
    </source>
</evidence>
<comment type="caution">
    <text evidence="3">The sequence shown here is derived from an EMBL/GenBank/DDBJ whole genome shotgun (WGS) entry which is preliminary data.</text>
</comment>
<evidence type="ECO:0000256" key="1">
    <source>
        <dbReference type="ARBA" id="ARBA00006817"/>
    </source>
</evidence>
<dbReference type="CDD" id="cd07814">
    <property type="entry name" value="SRPBCC_CalC_Aha1-like"/>
    <property type="match status" value="1"/>
</dbReference>
<gene>
    <name evidence="3" type="ORF">HDF09_000199</name>
</gene>